<sequence>MSKTRTPLIGAALIAAIALSVPAGSALAKGGAGFGGMGGAAALEFEHFDQNGNGSLTPEEMRDIGKARFARMDANGDGELSAEELEAADDARRDARFARMIDRLDTDGNGTVSAAEMEAGHDKMRKGGKMGKGHARGDKARGGKDGGEHRRADRDGARGGAGFDRLFALIDTDGNGSVSEAEFDSAKERLAARRPGNAPAPTEN</sequence>
<dbReference type="PROSITE" id="PS50222">
    <property type="entry name" value="EF_HAND_2"/>
    <property type="match status" value="3"/>
</dbReference>
<reference evidence="4 5" key="1">
    <citation type="submission" date="2016-10" db="EMBL/GenBank/DDBJ databases">
        <authorList>
            <person name="Varghese N."/>
            <person name="Submissions S."/>
        </authorList>
    </citation>
    <scope>NUCLEOTIDE SEQUENCE [LARGE SCALE GENOMIC DNA]</scope>
    <source>
        <strain evidence="4 5">FF3</strain>
    </source>
</reference>
<feature type="domain" description="EF-hand" evidence="3">
    <location>
        <begin position="158"/>
        <end position="193"/>
    </location>
</feature>
<evidence type="ECO:0000313" key="5">
    <source>
        <dbReference type="Proteomes" id="UP000182932"/>
    </source>
</evidence>
<dbReference type="SMART" id="SM00054">
    <property type="entry name" value="EFh"/>
    <property type="match status" value="4"/>
</dbReference>
<dbReference type="AlphaFoldDB" id="A0A975ZLW6"/>
<dbReference type="Proteomes" id="UP000182932">
    <property type="component" value="Unassembled WGS sequence"/>
</dbReference>
<feature type="domain" description="EF-hand" evidence="3">
    <location>
        <begin position="92"/>
        <end position="127"/>
    </location>
</feature>
<evidence type="ECO:0000256" key="1">
    <source>
        <dbReference type="SAM" id="MobiDB-lite"/>
    </source>
</evidence>
<dbReference type="PROSITE" id="PS00018">
    <property type="entry name" value="EF_HAND_1"/>
    <property type="match status" value="2"/>
</dbReference>
<dbReference type="InterPro" id="IPR011992">
    <property type="entry name" value="EF-hand-dom_pair"/>
</dbReference>
<gene>
    <name evidence="4" type="ORF">SAMN04487940_101448</name>
</gene>
<evidence type="ECO:0000313" key="4">
    <source>
        <dbReference type="EMBL" id="SEI63437.1"/>
    </source>
</evidence>
<protein>
    <submittedName>
        <fullName evidence="4">EF hand</fullName>
    </submittedName>
</protein>
<dbReference type="RefSeq" id="WP_074834617.1">
    <property type="nucleotide sequence ID" value="NZ_FNYY01000001.1"/>
</dbReference>
<dbReference type="EMBL" id="FNYY01000001">
    <property type="protein sequence ID" value="SEI63437.1"/>
    <property type="molecule type" value="Genomic_DNA"/>
</dbReference>
<evidence type="ECO:0000259" key="3">
    <source>
        <dbReference type="PROSITE" id="PS50222"/>
    </source>
</evidence>
<keyword evidence="2" id="KW-0732">Signal</keyword>
<comment type="caution">
    <text evidence="4">The sequence shown here is derived from an EMBL/GenBank/DDBJ whole genome shotgun (WGS) entry which is preliminary data.</text>
</comment>
<accession>A0A975ZLW6</accession>
<dbReference type="InterPro" id="IPR018247">
    <property type="entry name" value="EF_Hand_1_Ca_BS"/>
</dbReference>
<feature type="chain" id="PRO_5037271442" evidence="2">
    <location>
        <begin position="29"/>
        <end position="204"/>
    </location>
</feature>
<name>A0A975ZLW6_9RHOB</name>
<feature type="region of interest" description="Disordered" evidence="1">
    <location>
        <begin position="174"/>
        <end position="204"/>
    </location>
</feature>
<dbReference type="InterPro" id="IPR002048">
    <property type="entry name" value="EF_hand_dom"/>
</dbReference>
<keyword evidence="5" id="KW-1185">Reference proteome</keyword>
<feature type="domain" description="EF-hand" evidence="3">
    <location>
        <begin position="45"/>
        <end position="71"/>
    </location>
</feature>
<dbReference type="SUPFAM" id="SSF47473">
    <property type="entry name" value="EF-hand"/>
    <property type="match status" value="1"/>
</dbReference>
<organism evidence="4 5">
    <name type="scientific">Marinovum algicola</name>
    <dbReference type="NCBI Taxonomy" id="42444"/>
    <lineage>
        <taxon>Bacteria</taxon>
        <taxon>Pseudomonadati</taxon>
        <taxon>Pseudomonadota</taxon>
        <taxon>Alphaproteobacteria</taxon>
        <taxon>Rhodobacterales</taxon>
        <taxon>Roseobacteraceae</taxon>
        <taxon>Marinovum</taxon>
    </lineage>
</organism>
<feature type="compositionally biased region" description="Basic residues" evidence="1">
    <location>
        <begin position="123"/>
        <end position="134"/>
    </location>
</feature>
<evidence type="ECO:0000256" key="2">
    <source>
        <dbReference type="SAM" id="SignalP"/>
    </source>
</evidence>
<dbReference type="CDD" id="cd00051">
    <property type="entry name" value="EFh"/>
    <property type="match status" value="1"/>
</dbReference>
<dbReference type="GO" id="GO:0005509">
    <property type="term" value="F:calcium ion binding"/>
    <property type="evidence" value="ECO:0007669"/>
    <property type="project" value="InterPro"/>
</dbReference>
<feature type="signal peptide" evidence="2">
    <location>
        <begin position="1"/>
        <end position="28"/>
    </location>
</feature>
<feature type="compositionally biased region" description="Basic and acidic residues" evidence="1">
    <location>
        <begin position="135"/>
        <end position="157"/>
    </location>
</feature>
<proteinExistence type="predicted"/>
<feature type="region of interest" description="Disordered" evidence="1">
    <location>
        <begin position="108"/>
        <end position="160"/>
    </location>
</feature>
<dbReference type="Gene3D" id="1.10.238.10">
    <property type="entry name" value="EF-hand"/>
    <property type="match status" value="2"/>
</dbReference>
<dbReference type="GeneID" id="80816715"/>
<dbReference type="Pfam" id="PF13202">
    <property type="entry name" value="EF-hand_5"/>
    <property type="match status" value="4"/>
</dbReference>